<dbReference type="RefSeq" id="WP_061770079.1">
    <property type="nucleotide sequence ID" value="NZ_FR904232.1"/>
</dbReference>
<sequence length="128" mass="14670">MTAYTVLKGCHLLTVFISITLFMLRFFWQWRKSAIMNWHWVQVAPHPNDTLLFASGIMLVVIFGFYPLLAMDSWLTEKLFGVIISILLGYATLDMKSKSQKLCVLALGCLYLIIKLATTKIPFLMGYL</sequence>
<dbReference type="PANTHER" id="PTHR39594:SF1">
    <property type="entry name" value="PROTEIN YCHQ"/>
    <property type="match status" value="1"/>
</dbReference>
<reference evidence="2" key="1">
    <citation type="submission" date="2013-06" db="EMBL/GenBank/DDBJ databases">
        <authorList>
            <person name="Mazano-Marin A."/>
        </authorList>
    </citation>
    <scope>NUCLEOTIDE SEQUENCE</scope>
    <source>
        <strain evidence="2">SCt-VLC</strain>
    </source>
</reference>
<organism evidence="2">
    <name type="scientific">Serratia symbiotica SCt-VLC</name>
    <dbReference type="NCBI Taxonomy" id="1347341"/>
    <lineage>
        <taxon>Bacteria</taxon>
        <taxon>Pseudomonadati</taxon>
        <taxon>Pseudomonadota</taxon>
        <taxon>Gammaproteobacteria</taxon>
        <taxon>Enterobacterales</taxon>
        <taxon>Yersiniaceae</taxon>
        <taxon>Serratia</taxon>
        <taxon>Serratia symbiotica</taxon>
    </lineage>
</organism>
<reference evidence="2" key="2">
    <citation type="journal article" date="2014" name="Genome Biol. Evol.">
        <title>Settling down: the genome of Serratia symbiotica from the aphid Cinara tujafilina zooms in on the process of accommodation to a cooperative intracellular life.</title>
        <authorList>
            <person name="Manzano-Marin A."/>
            <person name="Latorre A."/>
        </authorList>
    </citation>
    <scope>NUCLEOTIDE SEQUENCE</scope>
    <source>
        <strain evidence="2">SCt-VLC</strain>
    </source>
</reference>
<gene>
    <name evidence="2" type="primary">sirB2</name>
    <name evidence="2" type="ORF">SCTVLC_0762</name>
</gene>
<dbReference type="PIRSF" id="PIRSF005610">
    <property type="entry name" value="SirB"/>
    <property type="match status" value="1"/>
</dbReference>
<keyword evidence="1" id="KW-0812">Transmembrane</keyword>
<dbReference type="AlphaFoldDB" id="A0A068RCS6"/>
<evidence type="ECO:0000256" key="1">
    <source>
        <dbReference type="SAM" id="Phobius"/>
    </source>
</evidence>
<proteinExistence type="predicted"/>
<feature type="transmembrane region" description="Helical" evidence="1">
    <location>
        <begin position="75"/>
        <end position="93"/>
    </location>
</feature>
<dbReference type="GO" id="GO:0005886">
    <property type="term" value="C:plasma membrane"/>
    <property type="evidence" value="ECO:0007669"/>
    <property type="project" value="TreeGrafter"/>
</dbReference>
<name>A0A068RCS6_9GAMM</name>
<dbReference type="PANTHER" id="PTHR39594">
    <property type="entry name" value="PROTEIN YCHQ"/>
    <property type="match status" value="1"/>
</dbReference>
<dbReference type="Pfam" id="PF04247">
    <property type="entry name" value="SirB"/>
    <property type="match status" value="1"/>
</dbReference>
<dbReference type="EMBL" id="FR904232">
    <property type="protein sequence ID" value="CDG47514.1"/>
    <property type="molecule type" value="Genomic_DNA"/>
</dbReference>
<dbReference type="InterPro" id="IPR007360">
    <property type="entry name" value="SirB"/>
</dbReference>
<feature type="transmembrane region" description="Helical" evidence="1">
    <location>
        <begin position="102"/>
        <end position="125"/>
    </location>
</feature>
<accession>A0A068RCS6</accession>
<evidence type="ECO:0000313" key="2">
    <source>
        <dbReference type="EMBL" id="CDG47514.1"/>
    </source>
</evidence>
<keyword evidence="1" id="KW-1133">Transmembrane helix</keyword>
<protein>
    <submittedName>
        <fullName evidence="2">Protein sirB2</fullName>
    </submittedName>
</protein>
<dbReference type="OrthoDB" id="5588650at2"/>
<feature type="transmembrane region" description="Helical" evidence="1">
    <location>
        <begin position="6"/>
        <end position="28"/>
    </location>
</feature>
<feature type="transmembrane region" description="Helical" evidence="1">
    <location>
        <begin position="49"/>
        <end position="69"/>
    </location>
</feature>
<keyword evidence="1" id="KW-0472">Membrane</keyword>